<dbReference type="AlphaFoldDB" id="A0A3B0TCE9"/>
<gene>
    <name evidence="2" type="ORF">MNBD_BACTEROID03-2224</name>
</gene>
<protein>
    <recommendedName>
        <fullName evidence="1">Amidohydrolase-related domain-containing protein</fullName>
    </recommendedName>
</protein>
<accession>A0A3B0TCE9</accession>
<dbReference type="InterPro" id="IPR032466">
    <property type="entry name" value="Metal_Hydrolase"/>
</dbReference>
<evidence type="ECO:0000313" key="2">
    <source>
        <dbReference type="EMBL" id="VAW13773.1"/>
    </source>
</evidence>
<dbReference type="Gene3D" id="1.20.58.520">
    <property type="entry name" value="Amidohydrolase"/>
    <property type="match status" value="1"/>
</dbReference>
<dbReference type="InterPro" id="IPR051781">
    <property type="entry name" value="Metallo-dep_Hydrolase"/>
</dbReference>
<dbReference type="SUPFAM" id="SSF51556">
    <property type="entry name" value="Metallo-dependent hydrolases"/>
    <property type="match status" value="1"/>
</dbReference>
<reference evidence="2" key="1">
    <citation type="submission" date="2018-06" db="EMBL/GenBank/DDBJ databases">
        <authorList>
            <person name="Zhirakovskaya E."/>
        </authorList>
    </citation>
    <scope>NUCLEOTIDE SEQUENCE</scope>
</reference>
<feature type="domain" description="Amidohydrolase-related" evidence="1">
    <location>
        <begin position="365"/>
        <end position="451"/>
    </location>
</feature>
<dbReference type="Gene3D" id="2.30.40.10">
    <property type="entry name" value="Urease, subunit C, domain 1"/>
    <property type="match status" value="2"/>
</dbReference>
<organism evidence="2">
    <name type="scientific">hydrothermal vent metagenome</name>
    <dbReference type="NCBI Taxonomy" id="652676"/>
    <lineage>
        <taxon>unclassified sequences</taxon>
        <taxon>metagenomes</taxon>
        <taxon>ecological metagenomes</taxon>
    </lineage>
</organism>
<dbReference type="Pfam" id="PF01979">
    <property type="entry name" value="Amidohydro_1"/>
    <property type="match status" value="1"/>
</dbReference>
<dbReference type="GO" id="GO:0016810">
    <property type="term" value="F:hydrolase activity, acting on carbon-nitrogen (but not peptide) bonds"/>
    <property type="evidence" value="ECO:0007669"/>
    <property type="project" value="InterPro"/>
</dbReference>
<proteinExistence type="predicted"/>
<dbReference type="EMBL" id="UOEL01000108">
    <property type="protein sequence ID" value="VAW13773.1"/>
    <property type="molecule type" value="Genomic_DNA"/>
</dbReference>
<dbReference type="PANTHER" id="PTHR43135">
    <property type="entry name" value="ALPHA-D-RIBOSE 1-METHYLPHOSPHONATE 5-TRIPHOSPHATE DIPHOSPHATASE"/>
    <property type="match status" value="1"/>
</dbReference>
<dbReference type="InterPro" id="IPR011059">
    <property type="entry name" value="Metal-dep_hydrolase_composite"/>
</dbReference>
<dbReference type="SUPFAM" id="SSF51338">
    <property type="entry name" value="Composite domain of metallo-dependent hydrolases"/>
    <property type="match status" value="1"/>
</dbReference>
<dbReference type="InterPro" id="IPR006680">
    <property type="entry name" value="Amidohydro-rel"/>
</dbReference>
<name>A0A3B0TCE9_9ZZZZ</name>
<dbReference type="Gene3D" id="3.30.110.90">
    <property type="entry name" value="Amidohydrolase"/>
    <property type="match status" value="1"/>
</dbReference>
<dbReference type="PANTHER" id="PTHR43135:SF3">
    <property type="entry name" value="ALPHA-D-RIBOSE 1-METHYLPHOSPHONATE 5-TRIPHOSPHATE DIPHOSPHATASE"/>
    <property type="match status" value="1"/>
</dbReference>
<evidence type="ECO:0000259" key="1">
    <source>
        <dbReference type="Pfam" id="PF01979"/>
    </source>
</evidence>
<sequence>MYDTQTSKKDKYSLPLFESSNSMKIYIALAAVLFMACSPTPLKDSLLIEGATLINPGNSTEIIESSFLYIENGKIESYGTLTEKPNNLVPEKTIDARGKYLMPGLIDGFATLNNQAYANAYLYKGVTTILEVDGYRRGPFYADADPKPGIYRLEGVGEEPTTDTNLIAKIDSLHAADYKVLLMMYALTPDQTKMVYEHAKSLGMATIGEMGLTTYKQGMDIGLDAFVHTTRYSLDIAPRDMANAVANNPFSNDLESPKWKYYGYLTQVQKNDSLLMQHAKNLAASHSFIMPTMSLSYLDLPEAKNPWLDPVAAILNPEDINRPADPKTGKHNIGQEEQTAYSNLIANETSVIEPAYYKAGARYLSGSATDVWGTMPGISLHTELMLLHTKAGLTNAEVLAATTSNFSDAFRWKVGKIQAGFEADLLLLNANPLESLSNLTTIYKLFIDGKELIPETLLKQTNDH</sequence>